<comment type="caution">
    <text evidence="3">The sequence shown here is derived from an EMBL/GenBank/DDBJ whole genome shotgun (WGS) entry which is preliminary data.</text>
</comment>
<feature type="domain" description="SWIM-type" evidence="2">
    <location>
        <begin position="56"/>
        <end position="94"/>
    </location>
</feature>
<sequence length="318" mass="35339">MVAQSIGVASCFMASIRKGTALFRAGRVFAVEEIQGPTSQVVGKCVPEMSVNKNPYNITISLTSIREVSFMRCSCVSGESGSCKHTCAVLLFVMVYSKPSEKNKSLFRKGKSIDELFNLKTTVPTFSPPNHEALGRYKIIFEKHGLTSSGILKTLIAVEPLQGSHLTRPPGEDRLISSDNSTAWMNIIFNRDDNEEPKFFRSEEISAENSVFTLGQLGNPEWLLQRKFRVTASQCHKIIRAQSNQNRVKNFLPDSNRQSALSDLNSIKYGSEMEQEARKKFEEITKKTVLVCGLVVRQDASFIGASPDGLIFNDGEVQ</sequence>
<dbReference type="PANTHER" id="PTHR46609:SF8">
    <property type="entry name" value="YQAJ VIRAL RECOMBINASE DOMAIN-CONTAINING PROTEIN"/>
    <property type="match status" value="1"/>
</dbReference>
<dbReference type="InterPro" id="IPR019080">
    <property type="entry name" value="YqaJ_viral_recombinase"/>
</dbReference>
<dbReference type="CDD" id="cd22343">
    <property type="entry name" value="PDDEXK_lambda_exonuclease-like"/>
    <property type="match status" value="1"/>
</dbReference>
<dbReference type="GO" id="GO:0008270">
    <property type="term" value="F:zinc ion binding"/>
    <property type="evidence" value="ECO:0007669"/>
    <property type="project" value="UniProtKB-KW"/>
</dbReference>
<evidence type="ECO:0000256" key="1">
    <source>
        <dbReference type="PROSITE-ProRule" id="PRU00325"/>
    </source>
</evidence>
<keyword evidence="1" id="KW-0863">Zinc-finger</keyword>
<evidence type="ECO:0000313" key="3">
    <source>
        <dbReference type="EMBL" id="TRY67358.1"/>
    </source>
</evidence>
<dbReference type="SUPFAM" id="SSF52980">
    <property type="entry name" value="Restriction endonuclease-like"/>
    <property type="match status" value="1"/>
</dbReference>
<dbReference type="AlphaFoldDB" id="A0A553NPJ2"/>
<gene>
    <name evidence="3" type="ORF">TCAL_15821</name>
</gene>
<dbReference type="Pfam" id="PF09588">
    <property type="entry name" value="YqaJ"/>
    <property type="match status" value="1"/>
</dbReference>
<accession>A0A553NPJ2</accession>
<dbReference type="PANTHER" id="PTHR46609">
    <property type="entry name" value="EXONUCLEASE, PHAGE-TYPE/RECB, C-TERMINAL DOMAIN-CONTAINING PROTEIN"/>
    <property type="match status" value="1"/>
</dbReference>
<keyword evidence="1" id="KW-0862">Zinc</keyword>
<keyword evidence="4" id="KW-1185">Reference proteome</keyword>
<evidence type="ECO:0000313" key="4">
    <source>
        <dbReference type="Proteomes" id="UP000318571"/>
    </source>
</evidence>
<dbReference type="InterPro" id="IPR011335">
    <property type="entry name" value="Restrct_endonuc-II-like"/>
</dbReference>
<dbReference type="Gene3D" id="3.90.320.10">
    <property type="match status" value="1"/>
</dbReference>
<dbReference type="InterPro" id="IPR011604">
    <property type="entry name" value="PDDEXK-like_dom_sf"/>
</dbReference>
<organism evidence="3 4">
    <name type="scientific">Tigriopus californicus</name>
    <name type="common">Marine copepod</name>
    <dbReference type="NCBI Taxonomy" id="6832"/>
    <lineage>
        <taxon>Eukaryota</taxon>
        <taxon>Metazoa</taxon>
        <taxon>Ecdysozoa</taxon>
        <taxon>Arthropoda</taxon>
        <taxon>Crustacea</taxon>
        <taxon>Multicrustacea</taxon>
        <taxon>Hexanauplia</taxon>
        <taxon>Copepoda</taxon>
        <taxon>Harpacticoida</taxon>
        <taxon>Harpacticidae</taxon>
        <taxon>Tigriopus</taxon>
    </lineage>
</organism>
<dbReference type="EMBL" id="VCGU01000011">
    <property type="protein sequence ID" value="TRY67358.1"/>
    <property type="molecule type" value="Genomic_DNA"/>
</dbReference>
<keyword evidence="1" id="KW-0479">Metal-binding</keyword>
<reference evidence="3 4" key="1">
    <citation type="journal article" date="2018" name="Nat. Ecol. Evol.">
        <title>Genomic signatures of mitonuclear coevolution across populations of Tigriopus californicus.</title>
        <authorList>
            <person name="Barreto F.S."/>
            <person name="Watson E.T."/>
            <person name="Lima T.G."/>
            <person name="Willett C.S."/>
            <person name="Edmands S."/>
            <person name="Li W."/>
            <person name="Burton R.S."/>
        </authorList>
    </citation>
    <scope>NUCLEOTIDE SEQUENCE [LARGE SCALE GENOMIC DNA]</scope>
    <source>
        <strain evidence="3 4">San Diego</strain>
    </source>
</reference>
<protein>
    <recommendedName>
        <fullName evidence="2">SWIM-type domain-containing protein</fullName>
    </recommendedName>
</protein>
<dbReference type="STRING" id="6832.A0A553NPJ2"/>
<dbReference type="InterPro" id="IPR007527">
    <property type="entry name" value="Znf_SWIM"/>
</dbReference>
<dbReference type="GO" id="GO:0006281">
    <property type="term" value="P:DNA repair"/>
    <property type="evidence" value="ECO:0007669"/>
    <property type="project" value="UniProtKB-ARBA"/>
</dbReference>
<dbReference type="PROSITE" id="PS50966">
    <property type="entry name" value="ZF_SWIM"/>
    <property type="match status" value="1"/>
</dbReference>
<dbReference type="InterPro" id="IPR051703">
    <property type="entry name" value="NF-kappa-B_Signaling_Reg"/>
</dbReference>
<dbReference type="OMA" id="KTANCEC"/>
<feature type="non-terminal residue" evidence="3">
    <location>
        <position position="318"/>
    </location>
</feature>
<name>A0A553NPJ2_TIGCA</name>
<dbReference type="Proteomes" id="UP000318571">
    <property type="component" value="Chromosome 4"/>
</dbReference>
<evidence type="ECO:0000259" key="2">
    <source>
        <dbReference type="PROSITE" id="PS50966"/>
    </source>
</evidence>
<proteinExistence type="predicted"/>